<dbReference type="OMA" id="EAIYINQ"/>
<feature type="compositionally biased region" description="Polar residues" evidence="2">
    <location>
        <begin position="780"/>
        <end position="791"/>
    </location>
</feature>
<feature type="compositionally biased region" description="Basic and acidic residues" evidence="2">
    <location>
        <begin position="63"/>
        <end position="76"/>
    </location>
</feature>
<feature type="region of interest" description="Disordered" evidence="2">
    <location>
        <begin position="249"/>
        <end position="287"/>
    </location>
</feature>
<feature type="region of interest" description="Disordered" evidence="2">
    <location>
        <begin position="803"/>
        <end position="833"/>
    </location>
</feature>
<accession>V4M3W6</accession>
<sequence>MASPANNNSSSSPPIPNRPNPKPRNSEVGDPLRRSFGGNPFPANSKVNIPKDFSRRNSFGGRENPRVEFGDKENENKALPLPKASKNFMSPTISAVSKINPSPRKKVLSEKNELSRSSDTKGLILEETKSHRNVRSCVSFSEEIHIIGVDEKKRFEGSHDMTVTDFDENEVHENKGIVYSDPRFRISPRPTVPYTSPEFAGREVDTLLPPYDPKKNYLSPRPQFLHYKPNPRVEKDFDECKQLEELFISESSSSETELSAGESEKCEEQEEVAYPEDGAEAVVEEKEEVEDVEQLEAERDEEMVCESTEETSQVPKQSGFRKFKFLGWLLAMALGCLLVSATFSGLSILKESPFHEFHIPTGITEFAEANNLGQLSEKLWTLTESSVDKLISRLRGGAEKQANNLEQLSEKLLTLTESSLVYVDKLISRLRGRAEEHGPWQFQNLTYVLEDYTVFQPTSVEINEVPMLERSNLDDGYDNGFEEEGEGEENSEMVYEAKDGDAETNEFDEMVEMKPGTDIELNEGEANLEALFLESIEEQKESAMNHEENSEFLEYIKEQKESPVNHEENSEFQEQIETKSTKDPEQFKEDESEAVFIESNPINVHQPKETEVADIESGSEEGFGEVAAVTSDDLQPKLQECELVDAENVSEEGFGETAAETSDDLHPKVKSFNKAMIVSSSTVLVLLAAVAFLFAKKAKPVAASAPEPAPVTEKLNLVGHVPVENLMKESLSSLNLQAEEVEDRTSNSFHKKSSFLSEHQSGGGGGKKSNSNKNLRRESMASSASEYSVGSFSYGSFTTYEKIPIKSGDREEEMITPVRRSSRIRNNQPSGGL</sequence>
<feature type="compositionally biased region" description="Low complexity" evidence="2">
    <location>
        <begin position="1"/>
        <end position="12"/>
    </location>
</feature>
<keyword evidence="1" id="KW-0175">Coiled coil</keyword>
<evidence type="ECO:0000256" key="2">
    <source>
        <dbReference type="SAM" id="MobiDB-lite"/>
    </source>
</evidence>
<feature type="compositionally biased region" description="Low complexity" evidence="2">
    <location>
        <begin position="249"/>
        <end position="261"/>
    </location>
</feature>
<feature type="region of interest" description="Disordered" evidence="2">
    <location>
        <begin position="742"/>
        <end position="791"/>
    </location>
</feature>
<feature type="transmembrane region" description="Helical" evidence="3">
    <location>
        <begin position="325"/>
        <end position="349"/>
    </location>
</feature>
<dbReference type="OrthoDB" id="676522at2759"/>
<proteinExistence type="predicted"/>
<dbReference type="PANTHER" id="PTHR34775:SF4">
    <property type="entry name" value="TRANSMEMBRANE PROTEIN"/>
    <property type="match status" value="1"/>
</dbReference>
<organism evidence="4 5">
    <name type="scientific">Eutrema salsugineum</name>
    <name type="common">Saltwater cress</name>
    <name type="synonym">Sisymbrium salsugineum</name>
    <dbReference type="NCBI Taxonomy" id="72664"/>
    <lineage>
        <taxon>Eukaryota</taxon>
        <taxon>Viridiplantae</taxon>
        <taxon>Streptophyta</taxon>
        <taxon>Embryophyta</taxon>
        <taxon>Tracheophyta</taxon>
        <taxon>Spermatophyta</taxon>
        <taxon>Magnoliopsida</taxon>
        <taxon>eudicotyledons</taxon>
        <taxon>Gunneridae</taxon>
        <taxon>Pentapetalae</taxon>
        <taxon>rosids</taxon>
        <taxon>malvids</taxon>
        <taxon>Brassicales</taxon>
        <taxon>Brassicaceae</taxon>
        <taxon>Eutremeae</taxon>
        <taxon>Eutrema</taxon>
    </lineage>
</organism>
<name>V4M3W6_EUTSA</name>
<dbReference type="eggNOG" id="ENOG502QTA3">
    <property type="taxonomic scope" value="Eukaryota"/>
</dbReference>
<feature type="coiled-coil region" evidence="1">
    <location>
        <begin position="391"/>
        <end position="418"/>
    </location>
</feature>
<keyword evidence="3" id="KW-1133">Transmembrane helix</keyword>
<feature type="transmembrane region" description="Helical" evidence="3">
    <location>
        <begin position="675"/>
        <end position="695"/>
    </location>
</feature>
<reference evidence="4 5" key="1">
    <citation type="journal article" date="2013" name="Front. Plant Sci.">
        <title>The Reference Genome of the Halophytic Plant Eutrema salsugineum.</title>
        <authorList>
            <person name="Yang R."/>
            <person name="Jarvis D.E."/>
            <person name="Chen H."/>
            <person name="Beilstein M.A."/>
            <person name="Grimwood J."/>
            <person name="Jenkins J."/>
            <person name="Shu S."/>
            <person name="Prochnik S."/>
            <person name="Xin M."/>
            <person name="Ma C."/>
            <person name="Schmutz J."/>
            <person name="Wing R.A."/>
            <person name="Mitchell-Olds T."/>
            <person name="Schumaker K.S."/>
            <person name="Wang X."/>
        </authorList>
    </citation>
    <scope>NUCLEOTIDE SEQUENCE [LARGE SCALE GENOMIC DNA]</scope>
</reference>
<feature type="compositionally biased region" description="Pro residues" evidence="2">
    <location>
        <begin position="13"/>
        <end position="22"/>
    </location>
</feature>
<evidence type="ECO:0000313" key="5">
    <source>
        <dbReference type="Proteomes" id="UP000030689"/>
    </source>
</evidence>
<dbReference type="PANTHER" id="PTHR34775">
    <property type="entry name" value="TRANSMEMBRANE PROTEIN"/>
    <property type="match status" value="1"/>
</dbReference>
<keyword evidence="5" id="KW-1185">Reference proteome</keyword>
<evidence type="ECO:0000256" key="1">
    <source>
        <dbReference type="SAM" id="Coils"/>
    </source>
</evidence>
<feature type="region of interest" description="Disordered" evidence="2">
    <location>
        <begin position="562"/>
        <end position="584"/>
    </location>
</feature>
<feature type="compositionally biased region" description="Polar residues" evidence="2">
    <location>
        <begin position="87"/>
        <end position="100"/>
    </location>
</feature>
<keyword evidence="3" id="KW-0812">Transmembrane</keyword>
<protein>
    <submittedName>
        <fullName evidence="4">Uncharacterized protein</fullName>
    </submittedName>
</protein>
<dbReference type="Gramene" id="ESQ50914">
    <property type="protein sequence ID" value="ESQ50914"/>
    <property type="gene ID" value="EUTSA_v10022556mg"/>
</dbReference>
<gene>
    <name evidence="4" type="ORF">EUTSA_v10022556mg</name>
</gene>
<feature type="region of interest" description="Disordered" evidence="2">
    <location>
        <begin position="1"/>
        <end position="118"/>
    </location>
</feature>
<dbReference type="EMBL" id="KI517392">
    <property type="protein sequence ID" value="ESQ50914.1"/>
    <property type="molecule type" value="Genomic_DNA"/>
</dbReference>
<dbReference type="KEGG" id="eus:EUTSA_v10022556mg"/>
<feature type="compositionally biased region" description="Basic and acidic residues" evidence="2">
    <location>
        <begin position="24"/>
        <end position="33"/>
    </location>
</feature>
<dbReference type="Proteomes" id="UP000030689">
    <property type="component" value="Unassembled WGS sequence"/>
</dbReference>
<dbReference type="AlphaFoldDB" id="V4M3W6"/>
<feature type="compositionally biased region" description="Polar residues" evidence="2">
    <location>
        <begin position="824"/>
        <end position="833"/>
    </location>
</feature>
<evidence type="ECO:0000256" key="3">
    <source>
        <dbReference type="SAM" id="Phobius"/>
    </source>
</evidence>
<dbReference type="STRING" id="72664.V4M3W6"/>
<feature type="compositionally biased region" description="Acidic residues" evidence="2">
    <location>
        <begin position="265"/>
        <end position="279"/>
    </location>
</feature>
<keyword evidence="3" id="KW-0472">Membrane</keyword>
<evidence type="ECO:0000313" key="4">
    <source>
        <dbReference type="EMBL" id="ESQ50914.1"/>
    </source>
</evidence>
<feature type="compositionally biased region" description="Basic and acidic residues" evidence="2">
    <location>
        <begin position="107"/>
        <end position="118"/>
    </location>
</feature>